<name>A0A177DW26_ALTAL</name>
<dbReference type="VEuPathDB" id="FungiDB:CC77DRAFT_701960"/>
<dbReference type="EMBL" id="KV441473">
    <property type="protein sequence ID" value="OAG23212.1"/>
    <property type="molecule type" value="Genomic_DNA"/>
</dbReference>
<keyword evidence="3" id="KW-1185">Reference proteome</keyword>
<dbReference type="GeneID" id="29118413"/>
<protein>
    <recommendedName>
        <fullName evidence="4">C2H2-type domain-containing protein</fullName>
    </recommendedName>
</protein>
<evidence type="ECO:0000256" key="1">
    <source>
        <dbReference type="SAM" id="MobiDB-lite"/>
    </source>
</evidence>
<evidence type="ECO:0008006" key="4">
    <source>
        <dbReference type="Google" id="ProtNLM"/>
    </source>
</evidence>
<sequence>MDQLCISCACKIIPASSTLLPDASGLEDIAALEAYRPSVLFGDLDTAHDDSQTAQFPWNIEDSWSTKLWQDCPNLTDSSLRSPRFPAINHVPYGENLGRKEDYLDIPASPSYSVIETSRPPSLGVRKPATSSSVDYRCYEHGCGGRRFSSSENYRRHMRERSRSDATTCPFCFTLFTRKSNRDNHVRKRRCKGWNKVSSERVDAPSSTQLTSVRLKNTTKPLT</sequence>
<dbReference type="Proteomes" id="UP000077248">
    <property type="component" value="Unassembled WGS sequence"/>
</dbReference>
<dbReference type="AlphaFoldDB" id="A0A177DW26"/>
<dbReference type="Gene3D" id="3.30.160.60">
    <property type="entry name" value="Classic Zinc Finger"/>
    <property type="match status" value="1"/>
</dbReference>
<feature type="compositionally biased region" description="Polar residues" evidence="1">
    <location>
        <begin position="205"/>
        <end position="223"/>
    </location>
</feature>
<gene>
    <name evidence="2" type="ORF">CC77DRAFT_701960</name>
</gene>
<evidence type="ECO:0000313" key="3">
    <source>
        <dbReference type="Proteomes" id="UP000077248"/>
    </source>
</evidence>
<dbReference type="KEGG" id="aalt:CC77DRAFT_701960"/>
<reference evidence="2 3" key="1">
    <citation type="submission" date="2016-05" db="EMBL/GenBank/DDBJ databases">
        <title>Comparative analysis of secretome profiles of manganese(II)-oxidizing ascomycete fungi.</title>
        <authorList>
            <consortium name="DOE Joint Genome Institute"/>
            <person name="Zeiner C.A."/>
            <person name="Purvine S.O."/>
            <person name="Zink E.M."/>
            <person name="Wu S."/>
            <person name="Pasa-Tolic L."/>
            <person name="Chaput D.L."/>
            <person name="Haridas S."/>
            <person name="Grigoriev I.V."/>
            <person name="Santelli C.M."/>
            <person name="Hansel C.M."/>
        </authorList>
    </citation>
    <scope>NUCLEOTIDE SEQUENCE [LARGE SCALE GENOMIC DNA]</scope>
    <source>
        <strain evidence="2 3">SRC1lrK2f</strain>
    </source>
</reference>
<proteinExistence type="predicted"/>
<accession>A0A177DW26</accession>
<evidence type="ECO:0000313" key="2">
    <source>
        <dbReference type="EMBL" id="OAG23212.1"/>
    </source>
</evidence>
<dbReference type="RefSeq" id="XP_018388633.1">
    <property type="nucleotide sequence ID" value="XM_018532819.1"/>
</dbReference>
<organism evidence="2 3">
    <name type="scientific">Alternaria alternata</name>
    <name type="common">Alternaria rot fungus</name>
    <name type="synonym">Torula alternata</name>
    <dbReference type="NCBI Taxonomy" id="5599"/>
    <lineage>
        <taxon>Eukaryota</taxon>
        <taxon>Fungi</taxon>
        <taxon>Dikarya</taxon>
        <taxon>Ascomycota</taxon>
        <taxon>Pezizomycotina</taxon>
        <taxon>Dothideomycetes</taxon>
        <taxon>Pleosporomycetidae</taxon>
        <taxon>Pleosporales</taxon>
        <taxon>Pleosporineae</taxon>
        <taxon>Pleosporaceae</taxon>
        <taxon>Alternaria</taxon>
        <taxon>Alternaria sect. Alternaria</taxon>
        <taxon>Alternaria alternata complex</taxon>
    </lineage>
</organism>
<feature type="region of interest" description="Disordered" evidence="1">
    <location>
        <begin position="202"/>
        <end position="223"/>
    </location>
</feature>